<feature type="domain" description="Leucine-rich repeat-containing N-terminal plant-type" evidence="4">
    <location>
        <begin position="32"/>
        <end position="65"/>
    </location>
</feature>
<organism evidence="5">
    <name type="scientific">Medicago truncatula</name>
    <name type="common">Barrel medic</name>
    <name type="synonym">Medicago tribuloides</name>
    <dbReference type="NCBI Taxonomy" id="3880"/>
    <lineage>
        <taxon>Eukaryota</taxon>
        <taxon>Viridiplantae</taxon>
        <taxon>Streptophyta</taxon>
        <taxon>Embryophyta</taxon>
        <taxon>Tracheophyta</taxon>
        <taxon>Spermatophyta</taxon>
        <taxon>Magnoliopsida</taxon>
        <taxon>eudicotyledons</taxon>
        <taxon>Gunneridae</taxon>
        <taxon>Pentapetalae</taxon>
        <taxon>rosids</taxon>
        <taxon>fabids</taxon>
        <taxon>Fabales</taxon>
        <taxon>Fabaceae</taxon>
        <taxon>Papilionoideae</taxon>
        <taxon>50 kb inversion clade</taxon>
        <taxon>NPAAA clade</taxon>
        <taxon>Hologalegina</taxon>
        <taxon>IRL clade</taxon>
        <taxon>Trifolieae</taxon>
        <taxon>Medicago</taxon>
    </lineage>
</organism>
<reference evidence="5" key="1">
    <citation type="journal article" date="2018" name="Nat. Plants">
        <title>Whole-genome landscape of Medicago truncatula symbiotic genes.</title>
        <authorList>
            <person name="Pecrix Y."/>
            <person name="Gamas P."/>
            <person name="Carrere S."/>
        </authorList>
    </citation>
    <scope>NUCLEOTIDE SEQUENCE</scope>
    <source>
        <tissue evidence="5">Leaves</tissue>
    </source>
</reference>
<evidence type="ECO:0000256" key="3">
    <source>
        <dbReference type="SAM" id="SignalP"/>
    </source>
</evidence>
<gene>
    <name evidence="5" type="ORF">MtrunA17_Chr8g0363361</name>
</gene>
<sequence>MVNLLSCLLLIVLLSLHCFVTCFAANTKNITTDQSALLAFKSLITSDPYDMLANNWSTSSSVCSWLVSLVMSDTEESIV</sequence>
<evidence type="ECO:0000256" key="1">
    <source>
        <dbReference type="ARBA" id="ARBA00022614"/>
    </source>
</evidence>
<name>A0A396GLA2_MEDTR</name>
<feature type="signal peptide" evidence="3">
    <location>
        <begin position="1"/>
        <end position="24"/>
    </location>
</feature>
<dbReference type="EMBL" id="PSQE01000008">
    <property type="protein sequence ID" value="RHN41188.1"/>
    <property type="molecule type" value="Genomic_DNA"/>
</dbReference>
<evidence type="ECO:0000256" key="2">
    <source>
        <dbReference type="ARBA" id="ARBA00022737"/>
    </source>
</evidence>
<keyword evidence="2" id="KW-0677">Repeat</keyword>
<dbReference type="Pfam" id="PF08263">
    <property type="entry name" value="LRRNT_2"/>
    <property type="match status" value="1"/>
</dbReference>
<keyword evidence="1" id="KW-0433">Leucine-rich repeat</keyword>
<evidence type="ECO:0000259" key="4">
    <source>
        <dbReference type="Pfam" id="PF08263"/>
    </source>
</evidence>
<dbReference type="Proteomes" id="UP000265566">
    <property type="component" value="Chromosome 8"/>
</dbReference>
<protein>
    <submittedName>
        <fullName evidence="5">Putative leucine-rich repeat-containing, plant-type</fullName>
    </submittedName>
</protein>
<proteinExistence type="predicted"/>
<dbReference type="InterPro" id="IPR013210">
    <property type="entry name" value="LRR_N_plant-typ"/>
</dbReference>
<evidence type="ECO:0000313" key="5">
    <source>
        <dbReference type="EMBL" id="RHN41188.1"/>
    </source>
</evidence>
<dbReference type="Gramene" id="rna47480">
    <property type="protein sequence ID" value="RHN41188.1"/>
    <property type="gene ID" value="gene47480"/>
</dbReference>
<accession>A0A396GLA2</accession>
<dbReference type="AlphaFoldDB" id="A0A396GLA2"/>
<feature type="chain" id="PRO_5017344320" evidence="3">
    <location>
        <begin position="25"/>
        <end position="79"/>
    </location>
</feature>
<comment type="caution">
    <text evidence="5">The sequence shown here is derived from an EMBL/GenBank/DDBJ whole genome shotgun (WGS) entry which is preliminary data.</text>
</comment>
<keyword evidence="3" id="KW-0732">Signal</keyword>